<dbReference type="EMBL" id="VOIH02000005">
    <property type="protein sequence ID" value="KAF3446520.1"/>
    <property type="molecule type" value="Genomic_DNA"/>
</dbReference>
<organism evidence="2 3">
    <name type="scientific">Rhamnella rubrinervis</name>
    <dbReference type="NCBI Taxonomy" id="2594499"/>
    <lineage>
        <taxon>Eukaryota</taxon>
        <taxon>Viridiplantae</taxon>
        <taxon>Streptophyta</taxon>
        <taxon>Embryophyta</taxon>
        <taxon>Tracheophyta</taxon>
        <taxon>Spermatophyta</taxon>
        <taxon>Magnoliopsida</taxon>
        <taxon>eudicotyledons</taxon>
        <taxon>Gunneridae</taxon>
        <taxon>Pentapetalae</taxon>
        <taxon>rosids</taxon>
        <taxon>fabids</taxon>
        <taxon>Rosales</taxon>
        <taxon>Rhamnaceae</taxon>
        <taxon>rhamnoid group</taxon>
        <taxon>Rhamneae</taxon>
        <taxon>Rhamnella</taxon>
    </lineage>
</organism>
<dbReference type="AlphaFoldDB" id="A0A8K0H6T6"/>
<keyword evidence="3" id="KW-1185">Reference proteome</keyword>
<evidence type="ECO:0000313" key="2">
    <source>
        <dbReference type="EMBL" id="KAF3446520.1"/>
    </source>
</evidence>
<feature type="compositionally biased region" description="Basic and acidic residues" evidence="1">
    <location>
        <begin position="132"/>
        <end position="158"/>
    </location>
</feature>
<evidence type="ECO:0000313" key="3">
    <source>
        <dbReference type="Proteomes" id="UP000796880"/>
    </source>
</evidence>
<proteinExistence type="predicted"/>
<protein>
    <submittedName>
        <fullName evidence="2">Uncharacterized protein</fullName>
    </submittedName>
</protein>
<comment type="caution">
    <text evidence="2">The sequence shown here is derived from an EMBL/GenBank/DDBJ whole genome shotgun (WGS) entry which is preliminary data.</text>
</comment>
<sequence length="158" mass="18601">MLANSKENSLLWRDTHFLSENVRPKKQISPDRRLREIGGEFYRIYDLGFARFRSEFVEIPVCIDESGVKRCTIAEMRIKTWRKRSTIGRDRERRRFAGFTEMRSWVYKAIAVSLYTPSSHYRAGHARNRYLNHKEGDTKGRASDQVKSNNKEAHRSCG</sequence>
<accession>A0A8K0H6T6</accession>
<feature type="region of interest" description="Disordered" evidence="1">
    <location>
        <begin position="129"/>
        <end position="158"/>
    </location>
</feature>
<dbReference type="Proteomes" id="UP000796880">
    <property type="component" value="Unassembled WGS sequence"/>
</dbReference>
<evidence type="ECO:0000256" key="1">
    <source>
        <dbReference type="SAM" id="MobiDB-lite"/>
    </source>
</evidence>
<name>A0A8K0H6T6_9ROSA</name>
<gene>
    <name evidence="2" type="ORF">FNV43_RR11699</name>
</gene>
<reference evidence="2" key="1">
    <citation type="submission" date="2020-03" db="EMBL/GenBank/DDBJ databases">
        <title>A high-quality chromosome-level genome assembly of a woody plant with both climbing and erect habits, Rhamnella rubrinervis.</title>
        <authorList>
            <person name="Lu Z."/>
            <person name="Yang Y."/>
            <person name="Zhu X."/>
            <person name="Sun Y."/>
        </authorList>
    </citation>
    <scope>NUCLEOTIDE SEQUENCE</scope>
    <source>
        <strain evidence="2">BYM</strain>
        <tissue evidence="2">Leaf</tissue>
    </source>
</reference>